<evidence type="ECO:0000313" key="1">
    <source>
        <dbReference type="EMBL" id="PEN12562.1"/>
    </source>
</evidence>
<gene>
    <name evidence="1" type="ORF">CRI94_13650</name>
</gene>
<evidence type="ECO:0000313" key="2">
    <source>
        <dbReference type="Proteomes" id="UP000220102"/>
    </source>
</evidence>
<dbReference type="PROSITE" id="PS51257">
    <property type="entry name" value="PROKAR_LIPOPROTEIN"/>
    <property type="match status" value="1"/>
</dbReference>
<name>A0A2A8CV44_9BACT</name>
<comment type="caution">
    <text evidence="1">The sequence shown here is derived from an EMBL/GenBank/DDBJ whole genome shotgun (WGS) entry which is preliminary data.</text>
</comment>
<dbReference type="AlphaFoldDB" id="A0A2A8CV44"/>
<dbReference type="EMBL" id="PDEQ01000007">
    <property type="protein sequence ID" value="PEN12562.1"/>
    <property type="molecule type" value="Genomic_DNA"/>
</dbReference>
<accession>A0A2A8CV44</accession>
<dbReference type="InterPro" id="IPR011044">
    <property type="entry name" value="Quino_amine_DH_bsu"/>
</dbReference>
<sequence length="355" mass="40148">MRERSISHVRFSGRLYFVALLVAVLSGCGYNVDLLVDDDETPVGPDAVVTFVGITNPSSYRRAPYIFELRLPEGTLEKRGKVGPVYYGAHAAPRYIPSSVPLERLPSFTRRDSMFAQPSRAEGQLLVYGLWGGVSVSPDGEVAVTGRRNQDFYNDSTLVVLAASLQDTLRVEAFEGRVLEHNFSPGGSRLVVDWVQGHRMEKERRLSVFSLHPWQRIHDLSWPTYADRPLIFEPLVPWDSTGNALLGTYSTPWRGNKDPGRRGVARVRLRDGAVQSMFERDTDECPIRFARVVDQRYVLYRCRVKGSSGWFRYELYLRDRKRGTDVALVKRLSTGFDVFAVKDSMSSDASDDSQK</sequence>
<keyword evidence="2" id="KW-1185">Reference proteome</keyword>
<reference evidence="1 2" key="1">
    <citation type="submission" date="2017-10" db="EMBL/GenBank/DDBJ databases">
        <title>Draft genome of Longibacter Salinarum.</title>
        <authorList>
            <person name="Goh K.M."/>
            <person name="Shamsir M.S."/>
            <person name="Lim S.W."/>
        </authorList>
    </citation>
    <scope>NUCLEOTIDE SEQUENCE [LARGE SCALE GENOMIC DNA]</scope>
    <source>
        <strain evidence="1 2">KCTC 52045</strain>
    </source>
</reference>
<organism evidence="1 2">
    <name type="scientific">Longibacter salinarum</name>
    <dbReference type="NCBI Taxonomy" id="1850348"/>
    <lineage>
        <taxon>Bacteria</taxon>
        <taxon>Pseudomonadati</taxon>
        <taxon>Rhodothermota</taxon>
        <taxon>Rhodothermia</taxon>
        <taxon>Rhodothermales</taxon>
        <taxon>Salisaetaceae</taxon>
        <taxon>Longibacter</taxon>
    </lineage>
</organism>
<proteinExistence type="predicted"/>
<dbReference type="Proteomes" id="UP000220102">
    <property type="component" value="Unassembled WGS sequence"/>
</dbReference>
<dbReference type="SUPFAM" id="SSF50969">
    <property type="entry name" value="YVTN repeat-like/Quinoprotein amine dehydrogenase"/>
    <property type="match status" value="1"/>
</dbReference>
<protein>
    <submittedName>
        <fullName evidence="1">Uncharacterized protein</fullName>
    </submittedName>
</protein>